<reference evidence="4" key="1">
    <citation type="submission" date="2022-06" db="EMBL/GenBank/DDBJ databases">
        <title>Genomic Encyclopedia of Archaeal and Bacterial Type Strains, Phase II (KMG-II): from individual species to whole genera.</title>
        <authorList>
            <person name="Goeker M."/>
        </authorList>
    </citation>
    <scope>NUCLEOTIDE SEQUENCE</scope>
    <source>
        <strain evidence="4">DSM 43935</strain>
    </source>
</reference>
<protein>
    <recommendedName>
        <fullName evidence="6">Esterase-like activity of phytase family protein</fullName>
    </recommendedName>
</protein>
<evidence type="ECO:0000256" key="2">
    <source>
        <dbReference type="SAM" id="Phobius"/>
    </source>
</evidence>
<name>A0AAE3GJC5_9PSEU</name>
<evidence type="ECO:0000313" key="5">
    <source>
        <dbReference type="Proteomes" id="UP001206128"/>
    </source>
</evidence>
<organism evidence="4 5">
    <name type="scientific">Goodfellowiella coeruleoviolacea</name>
    <dbReference type="NCBI Taxonomy" id="334858"/>
    <lineage>
        <taxon>Bacteria</taxon>
        <taxon>Bacillati</taxon>
        <taxon>Actinomycetota</taxon>
        <taxon>Actinomycetes</taxon>
        <taxon>Pseudonocardiales</taxon>
        <taxon>Pseudonocardiaceae</taxon>
        <taxon>Goodfellowiella</taxon>
    </lineage>
</organism>
<dbReference type="SUPFAM" id="SSF101898">
    <property type="entry name" value="NHL repeat"/>
    <property type="match status" value="1"/>
</dbReference>
<evidence type="ECO:0000313" key="4">
    <source>
        <dbReference type="EMBL" id="MCP2168419.1"/>
    </source>
</evidence>
<keyword evidence="2" id="KW-0472">Membrane</keyword>
<feature type="chain" id="PRO_5042052411" description="Esterase-like activity of phytase family protein" evidence="3">
    <location>
        <begin position="22"/>
        <end position="370"/>
    </location>
</feature>
<feature type="compositionally biased region" description="Low complexity" evidence="1">
    <location>
        <begin position="284"/>
        <end position="296"/>
    </location>
</feature>
<evidence type="ECO:0008006" key="6">
    <source>
        <dbReference type="Google" id="ProtNLM"/>
    </source>
</evidence>
<feature type="transmembrane region" description="Helical" evidence="2">
    <location>
        <begin position="345"/>
        <end position="364"/>
    </location>
</feature>
<feature type="signal peptide" evidence="3">
    <location>
        <begin position="1"/>
        <end position="21"/>
    </location>
</feature>
<dbReference type="AlphaFoldDB" id="A0AAE3GJC5"/>
<gene>
    <name evidence="4" type="ORF">LX83_005297</name>
</gene>
<dbReference type="EMBL" id="JAMTCK010000013">
    <property type="protein sequence ID" value="MCP2168419.1"/>
    <property type="molecule type" value="Genomic_DNA"/>
</dbReference>
<proteinExistence type="predicted"/>
<comment type="caution">
    <text evidence="4">The sequence shown here is derived from an EMBL/GenBank/DDBJ whole genome shotgun (WGS) entry which is preliminary data.</text>
</comment>
<evidence type="ECO:0000256" key="1">
    <source>
        <dbReference type="SAM" id="MobiDB-lite"/>
    </source>
</evidence>
<accession>A0AAE3GJC5</accession>
<keyword evidence="2" id="KW-0812">Transmembrane</keyword>
<keyword evidence="3" id="KW-0732">Signal</keyword>
<sequence>MLAVIVVAAPVLSGASATAWAAQPPEPTEQCRVTDKRLDELSGLASDGQHRYAVNDGGSSVRVFVLDRNCAVQRVINNPTDPYDVEDLARTADGTLWLADTGDNEKKRDTVALHALTPRGTSTLYRLVYPDGPHDSEALLVDRSGTPYLVTKNVLGAAEVYRPASPLTSPGPTPLERVASVSIRSTDTPGGPVAGVVGSVLVTGGAVSADGTVVALRTYTDAYLFSAPDGDVVAALGRTPVRIPLANEPQGEAIAFDPDGTLLSGSEGVGQPVRAVPGATALAAGADQSGADQSGAEQTGAGQAEPERSATAGTRPGSSADQAGQPGADTGTTAQANEPDEASRTLPTIAVAAVVVVGLLVALGRRRRRG</sequence>
<keyword evidence="5" id="KW-1185">Reference proteome</keyword>
<dbReference type="Proteomes" id="UP001206128">
    <property type="component" value="Unassembled WGS sequence"/>
</dbReference>
<keyword evidence="2" id="KW-1133">Transmembrane helix</keyword>
<evidence type="ECO:0000256" key="3">
    <source>
        <dbReference type="SAM" id="SignalP"/>
    </source>
</evidence>
<feature type="region of interest" description="Disordered" evidence="1">
    <location>
        <begin position="284"/>
        <end position="345"/>
    </location>
</feature>